<organism evidence="2 3">
    <name type="scientific">Monosporascus cannonballus</name>
    <dbReference type="NCBI Taxonomy" id="155416"/>
    <lineage>
        <taxon>Eukaryota</taxon>
        <taxon>Fungi</taxon>
        <taxon>Dikarya</taxon>
        <taxon>Ascomycota</taxon>
        <taxon>Pezizomycotina</taxon>
        <taxon>Sordariomycetes</taxon>
        <taxon>Xylariomycetidae</taxon>
        <taxon>Xylariales</taxon>
        <taxon>Xylariales incertae sedis</taxon>
        <taxon>Monosporascus</taxon>
    </lineage>
</organism>
<dbReference type="Proteomes" id="UP000294003">
    <property type="component" value="Unassembled WGS sequence"/>
</dbReference>
<evidence type="ECO:0000259" key="1">
    <source>
        <dbReference type="Pfam" id="PF22942"/>
    </source>
</evidence>
<proteinExistence type="predicted"/>
<protein>
    <recommendedName>
        <fullName evidence="1">DUF7025 domain-containing protein</fullName>
    </recommendedName>
</protein>
<dbReference type="EMBL" id="QJNS01000356">
    <property type="protein sequence ID" value="RYO78885.1"/>
    <property type="molecule type" value="Genomic_DNA"/>
</dbReference>
<reference evidence="2 3" key="1">
    <citation type="submission" date="2018-06" db="EMBL/GenBank/DDBJ databases">
        <title>Complete Genomes of Monosporascus.</title>
        <authorList>
            <person name="Robinson A.J."/>
            <person name="Natvig D.O."/>
        </authorList>
    </citation>
    <scope>NUCLEOTIDE SEQUENCE [LARGE SCALE GENOMIC DNA]</scope>
    <source>
        <strain evidence="2 3">CBS 609.92</strain>
    </source>
</reference>
<keyword evidence="3" id="KW-1185">Reference proteome</keyword>
<name>A0ABY0GWE6_9PEZI</name>
<dbReference type="Pfam" id="PF22942">
    <property type="entry name" value="DUF7025"/>
    <property type="match status" value="1"/>
</dbReference>
<evidence type="ECO:0000313" key="3">
    <source>
        <dbReference type="Proteomes" id="UP000294003"/>
    </source>
</evidence>
<dbReference type="InterPro" id="IPR054289">
    <property type="entry name" value="DUF7025"/>
</dbReference>
<dbReference type="PANTHER" id="PTHR46411:SF3">
    <property type="entry name" value="AAA+ ATPASE DOMAIN-CONTAINING PROTEIN"/>
    <property type="match status" value="1"/>
</dbReference>
<gene>
    <name evidence="2" type="ORF">DL762_008454</name>
</gene>
<sequence length="443" mass="50698">MASDDVPPHQFHRIRIQSGVILRLLDVASGDSWDITKSHSFVRPFAYLIHHHDENELETEDPRLVMSVKNVLDDICVYIDFVDSEPAPLYHQSENTNDASQTIQFGDLYSTAANRETERGGPFPDLLPERQKMWRVCTVQPHVPFLRHGLLYDDIGLKAPAATKAQGSPGVCVVSCYYLDYDGERVIPVRKDVIIAPYPGRRKIRDLGILVSSPVFAGSRQERWALLFESDGERAFDFLGELLKVSEEWYGDVFIDFTVAFYDYPQWRLTHRPQSSFAVQSSVTVEPYRIIRWDDREQKKKLASHFETVVRNDNICRFEFSVLVPIVYGFISESRGYRPLNVHDMEEVVFRPEALDKLRIDDFHKETTQSLVHSYFKDKGIASAHPEVKTRNSGKGDGLVILIQGAPGVGKTATADLEPLDNQHEKDDRVLLQVHLFDYIFSQ</sequence>
<evidence type="ECO:0000313" key="2">
    <source>
        <dbReference type="EMBL" id="RYO78885.1"/>
    </source>
</evidence>
<comment type="caution">
    <text evidence="2">The sequence shown here is derived from an EMBL/GenBank/DDBJ whole genome shotgun (WGS) entry which is preliminary data.</text>
</comment>
<dbReference type="PANTHER" id="PTHR46411">
    <property type="entry name" value="FAMILY ATPASE, PUTATIVE-RELATED"/>
    <property type="match status" value="1"/>
</dbReference>
<feature type="domain" description="DUF7025" evidence="1">
    <location>
        <begin position="165"/>
        <end position="209"/>
    </location>
</feature>
<accession>A0ABY0GWE6</accession>